<feature type="region of interest" description="Disordered" evidence="1">
    <location>
        <begin position="469"/>
        <end position="504"/>
    </location>
</feature>
<sequence length="693" mass="74973">MDQSSGDFPAGLRPPTSSWALGSALASSPVPSHANPAGVARNPLHVGSGMPTESTSFSHSRDSLDIPPHFSSIPSSTPVPGPFPSIPPSTPVPVQFPLDHRNTSSFPASGVPPLDQTIHPVPCSSVTSPVANLRPSLFVTPSRTRNIPLNDPHRFPNRVNVQPPFTFPPPAHLSYPPPPPPPPVKPSVFPSADQFNNIPSVFPSIPSTLSISSTTSLPTVSHIPILKGTDNWSLWYDSVLSTLTALHLIPHVCNPPRPGIPVTFFNSPSYPPATPDPSDPDLCSKYFLWWKADSFASHILTARLSPSVLSFLPAHNDPLTGLPRTSCAVLTAIKQFCNVNSAASASVLKENLFACTCGNSTNAINSYCESWCSDVGALRTMDFRFDWSDTIFSFLSQLPPSMGRVRDHVGDYIEGRSDLDSMSLDWVISYTLSAAARNAAYNVRHTRFQPPHPFRKCADSSCTRGAVSGSDRCSEHGGVPSNTRPNDRSNKPRPPIPSQANVASSFPALTPVSNSIEVNSELIMLDDDGGGSSCDNHTTTVPTTVENTSVDLYLACPTPLSLQPSIACAGHVLDELRSDDVDSYSSILARFNVILDSGANCHLFRDRSMFFSFDPSSSLTIRINRKWAIASRGKYEAIHTYTLTHIAEVVDVKYHHTPLSKWASNIRQMAMTTGYKTKCHWLEVLVSGDPAAL</sequence>
<organism evidence="2 3">
    <name type="scientific">Dendrothele bispora (strain CBS 962.96)</name>
    <dbReference type="NCBI Taxonomy" id="1314807"/>
    <lineage>
        <taxon>Eukaryota</taxon>
        <taxon>Fungi</taxon>
        <taxon>Dikarya</taxon>
        <taxon>Basidiomycota</taxon>
        <taxon>Agaricomycotina</taxon>
        <taxon>Agaricomycetes</taxon>
        <taxon>Agaricomycetidae</taxon>
        <taxon>Agaricales</taxon>
        <taxon>Agaricales incertae sedis</taxon>
        <taxon>Dendrothele</taxon>
    </lineage>
</organism>
<dbReference type="OrthoDB" id="3060612at2759"/>
<feature type="compositionally biased region" description="Pro residues" evidence="1">
    <location>
        <begin position="77"/>
        <end position="91"/>
    </location>
</feature>
<dbReference type="Proteomes" id="UP000297245">
    <property type="component" value="Unassembled WGS sequence"/>
</dbReference>
<gene>
    <name evidence="2" type="ORF">K435DRAFT_797504</name>
</gene>
<keyword evidence="3" id="KW-1185">Reference proteome</keyword>
<accession>A0A4S8M307</accession>
<proteinExistence type="predicted"/>
<name>A0A4S8M307_DENBC</name>
<protein>
    <submittedName>
        <fullName evidence="2">Uncharacterized protein</fullName>
    </submittedName>
</protein>
<evidence type="ECO:0000313" key="3">
    <source>
        <dbReference type="Proteomes" id="UP000297245"/>
    </source>
</evidence>
<dbReference type="AlphaFoldDB" id="A0A4S8M307"/>
<feature type="region of interest" description="Disordered" evidence="1">
    <location>
        <begin position="1"/>
        <end position="112"/>
    </location>
</feature>
<feature type="compositionally biased region" description="Low complexity" evidence="1">
    <location>
        <begin position="17"/>
        <end position="28"/>
    </location>
</feature>
<evidence type="ECO:0000313" key="2">
    <source>
        <dbReference type="EMBL" id="THU96271.1"/>
    </source>
</evidence>
<evidence type="ECO:0000256" key="1">
    <source>
        <dbReference type="SAM" id="MobiDB-lite"/>
    </source>
</evidence>
<reference evidence="2 3" key="1">
    <citation type="journal article" date="2019" name="Nat. Ecol. Evol.">
        <title>Megaphylogeny resolves global patterns of mushroom evolution.</title>
        <authorList>
            <person name="Varga T."/>
            <person name="Krizsan K."/>
            <person name="Foldi C."/>
            <person name="Dima B."/>
            <person name="Sanchez-Garcia M."/>
            <person name="Sanchez-Ramirez S."/>
            <person name="Szollosi G.J."/>
            <person name="Szarkandi J.G."/>
            <person name="Papp V."/>
            <person name="Albert L."/>
            <person name="Andreopoulos W."/>
            <person name="Angelini C."/>
            <person name="Antonin V."/>
            <person name="Barry K.W."/>
            <person name="Bougher N.L."/>
            <person name="Buchanan P."/>
            <person name="Buyck B."/>
            <person name="Bense V."/>
            <person name="Catcheside P."/>
            <person name="Chovatia M."/>
            <person name="Cooper J."/>
            <person name="Damon W."/>
            <person name="Desjardin D."/>
            <person name="Finy P."/>
            <person name="Geml J."/>
            <person name="Haridas S."/>
            <person name="Hughes K."/>
            <person name="Justo A."/>
            <person name="Karasinski D."/>
            <person name="Kautmanova I."/>
            <person name="Kiss B."/>
            <person name="Kocsube S."/>
            <person name="Kotiranta H."/>
            <person name="LaButti K.M."/>
            <person name="Lechner B.E."/>
            <person name="Liimatainen K."/>
            <person name="Lipzen A."/>
            <person name="Lukacs Z."/>
            <person name="Mihaltcheva S."/>
            <person name="Morgado L.N."/>
            <person name="Niskanen T."/>
            <person name="Noordeloos M.E."/>
            <person name="Ohm R.A."/>
            <person name="Ortiz-Santana B."/>
            <person name="Ovrebo C."/>
            <person name="Racz N."/>
            <person name="Riley R."/>
            <person name="Savchenko A."/>
            <person name="Shiryaev A."/>
            <person name="Soop K."/>
            <person name="Spirin V."/>
            <person name="Szebenyi C."/>
            <person name="Tomsovsky M."/>
            <person name="Tulloss R.E."/>
            <person name="Uehling J."/>
            <person name="Grigoriev I.V."/>
            <person name="Vagvolgyi C."/>
            <person name="Papp T."/>
            <person name="Martin F.M."/>
            <person name="Miettinen O."/>
            <person name="Hibbett D.S."/>
            <person name="Nagy L.G."/>
        </authorList>
    </citation>
    <scope>NUCLEOTIDE SEQUENCE [LARGE SCALE GENOMIC DNA]</scope>
    <source>
        <strain evidence="2 3">CBS 962.96</strain>
    </source>
</reference>
<dbReference type="EMBL" id="ML179181">
    <property type="protein sequence ID" value="THU96271.1"/>
    <property type="molecule type" value="Genomic_DNA"/>
</dbReference>